<dbReference type="InterPro" id="IPR041679">
    <property type="entry name" value="DNA2/NAM7-like_C"/>
</dbReference>
<feature type="domain" description="Integrase catalytic" evidence="6">
    <location>
        <begin position="1"/>
        <end position="75"/>
    </location>
</feature>
<name>A0A8R1DGY3_CAEJA</name>
<dbReference type="Gene3D" id="3.30.420.10">
    <property type="entry name" value="Ribonuclease H-like superfamily/Ribonuclease H"/>
    <property type="match status" value="1"/>
</dbReference>
<feature type="compositionally biased region" description="Basic and acidic residues" evidence="5">
    <location>
        <begin position="127"/>
        <end position="154"/>
    </location>
</feature>
<dbReference type="InterPro" id="IPR027417">
    <property type="entry name" value="P-loop_NTPase"/>
</dbReference>
<dbReference type="GO" id="GO:0043139">
    <property type="term" value="F:5'-3' DNA helicase activity"/>
    <property type="evidence" value="ECO:0007669"/>
    <property type="project" value="TreeGrafter"/>
</dbReference>
<evidence type="ECO:0000256" key="5">
    <source>
        <dbReference type="SAM" id="MobiDB-lite"/>
    </source>
</evidence>
<dbReference type="PANTHER" id="PTHR43788:SF16">
    <property type="entry name" value="HELICASE WITH ZINC FINGER 2"/>
    <property type="match status" value="1"/>
</dbReference>
<keyword evidence="8" id="KW-1185">Reference proteome</keyword>
<evidence type="ECO:0000256" key="1">
    <source>
        <dbReference type="ARBA" id="ARBA00022741"/>
    </source>
</evidence>
<dbReference type="AlphaFoldDB" id="A0A8R1DGY3"/>
<proteinExistence type="predicted"/>
<evidence type="ECO:0000256" key="4">
    <source>
        <dbReference type="ARBA" id="ARBA00022840"/>
    </source>
</evidence>
<dbReference type="Pfam" id="PF13087">
    <property type="entry name" value="AAA_12"/>
    <property type="match status" value="1"/>
</dbReference>
<feature type="compositionally biased region" description="Basic and acidic residues" evidence="5">
    <location>
        <begin position="178"/>
        <end position="198"/>
    </location>
</feature>
<dbReference type="InterPro" id="IPR047187">
    <property type="entry name" value="SF1_C_Upf1"/>
</dbReference>
<accession>A0A8R1DGY3</accession>
<organism evidence="7 8">
    <name type="scientific">Caenorhabditis japonica</name>
    <dbReference type="NCBI Taxonomy" id="281687"/>
    <lineage>
        <taxon>Eukaryota</taxon>
        <taxon>Metazoa</taxon>
        <taxon>Ecdysozoa</taxon>
        <taxon>Nematoda</taxon>
        <taxon>Chromadorea</taxon>
        <taxon>Rhabditida</taxon>
        <taxon>Rhabditina</taxon>
        <taxon>Rhabditomorpha</taxon>
        <taxon>Rhabditoidea</taxon>
        <taxon>Rhabditidae</taxon>
        <taxon>Peloderinae</taxon>
        <taxon>Caenorhabditis</taxon>
    </lineage>
</organism>
<evidence type="ECO:0000256" key="3">
    <source>
        <dbReference type="ARBA" id="ARBA00022806"/>
    </source>
</evidence>
<reference evidence="8" key="1">
    <citation type="submission" date="2010-08" db="EMBL/GenBank/DDBJ databases">
        <authorList>
            <consortium name="Caenorhabditis japonica Sequencing Consortium"/>
            <person name="Wilson R.K."/>
        </authorList>
    </citation>
    <scope>NUCLEOTIDE SEQUENCE [LARGE SCALE GENOMIC DNA]</scope>
    <source>
        <strain evidence="8">DF5081</strain>
    </source>
</reference>
<dbReference type="PROSITE" id="PS50994">
    <property type="entry name" value="INTEGRASE"/>
    <property type="match status" value="1"/>
</dbReference>
<dbReference type="InterPro" id="IPR050534">
    <property type="entry name" value="Coronavir_polyprotein_1ab"/>
</dbReference>
<keyword evidence="2" id="KW-0378">Hydrolase</keyword>
<keyword evidence="1" id="KW-0547">Nucleotide-binding</keyword>
<dbReference type="SUPFAM" id="SSF52540">
    <property type="entry name" value="P-loop containing nucleoside triphosphate hydrolases"/>
    <property type="match status" value="1"/>
</dbReference>
<dbReference type="Gene3D" id="3.40.50.300">
    <property type="entry name" value="P-loop containing nucleotide triphosphate hydrolases"/>
    <property type="match status" value="1"/>
</dbReference>
<dbReference type="GO" id="GO:0015074">
    <property type="term" value="P:DNA integration"/>
    <property type="evidence" value="ECO:0007669"/>
    <property type="project" value="InterPro"/>
</dbReference>
<evidence type="ECO:0000259" key="6">
    <source>
        <dbReference type="PROSITE" id="PS50994"/>
    </source>
</evidence>
<dbReference type="InterPro" id="IPR001584">
    <property type="entry name" value="Integrase_cat-core"/>
</dbReference>
<dbReference type="Proteomes" id="UP000005237">
    <property type="component" value="Unassembled WGS sequence"/>
</dbReference>
<feature type="compositionally biased region" description="Acidic residues" evidence="5">
    <location>
        <begin position="155"/>
        <end position="169"/>
    </location>
</feature>
<dbReference type="PANTHER" id="PTHR43788">
    <property type="entry name" value="DNA2/NAM7 HELICASE FAMILY MEMBER"/>
    <property type="match status" value="1"/>
</dbReference>
<evidence type="ECO:0000313" key="7">
    <source>
        <dbReference type="EnsemblMetazoa" id="CJA02172b.1"/>
    </source>
</evidence>
<dbReference type="GO" id="GO:0003676">
    <property type="term" value="F:nucleic acid binding"/>
    <property type="evidence" value="ECO:0007669"/>
    <property type="project" value="InterPro"/>
</dbReference>
<dbReference type="InterPro" id="IPR036397">
    <property type="entry name" value="RNaseH_sf"/>
</dbReference>
<dbReference type="EnsemblMetazoa" id="CJA02172b.1">
    <property type="protein sequence ID" value="CJA02172b.1"/>
    <property type="gene ID" value="WBGene00121376"/>
</dbReference>
<dbReference type="GO" id="GO:0005524">
    <property type="term" value="F:ATP binding"/>
    <property type="evidence" value="ECO:0007669"/>
    <property type="project" value="UniProtKB-KW"/>
</dbReference>
<sequence length="466" mass="52591">MHLLEIGHHRAIPHHRKGNGATERTFRTFHTVISKYINKEHSDWDTILPFTTFSYNNTVHSTTGATPFFLVFGRDPTLTIDRIIDPAPATKKTDIGWFKESLTTILREVWKQAATLSREAQATYQKKANEGAKASDIRPGDRKIYEAEDERKSIDDEESNDEMFDENQETSDKSGNFETDRRMTSDEVENRAKLTQKAEKKKKSRQIEENLSPNMAPAKETTAATMDEKETKNARRNPKLLFDDRRQLPPFADSCLPQQLHDYAVGNVLEDATSYGRFPQFPLLKVHRCPQQITQILSEMFYQGQLRTSKEPTSFFPELRGIGLPHSHPLVVVKHNFRHAADGTSVLNADEGRLALHLAAGIRQSRIKASISILSFYKVTCAFVEDNAPEGIHSSTADGAQGREYDYVFVLTSRTSGNQGFLDDSKRINVALSRTKIACIVLDCPTPTAQLTLPDYPTAECSQNFP</sequence>
<evidence type="ECO:0000256" key="2">
    <source>
        <dbReference type="ARBA" id="ARBA00022801"/>
    </source>
</evidence>
<dbReference type="SUPFAM" id="SSF53098">
    <property type="entry name" value="Ribonuclease H-like"/>
    <property type="match status" value="1"/>
</dbReference>
<protein>
    <submittedName>
        <fullName evidence="7">AAA_12 domain-containing protein</fullName>
    </submittedName>
</protein>
<dbReference type="CDD" id="cd18808">
    <property type="entry name" value="SF1_C_Upf1"/>
    <property type="match status" value="1"/>
</dbReference>
<dbReference type="InterPro" id="IPR012337">
    <property type="entry name" value="RNaseH-like_sf"/>
</dbReference>
<dbReference type="GO" id="GO:0016787">
    <property type="term" value="F:hydrolase activity"/>
    <property type="evidence" value="ECO:0007669"/>
    <property type="project" value="UniProtKB-KW"/>
</dbReference>
<feature type="region of interest" description="Disordered" evidence="5">
    <location>
        <begin position="125"/>
        <end position="233"/>
    </location>
</feature>
<keyword evidence="4" id="KW-0067">ATP-binding</keyword>
<evidence type="ECO:0000313" key="8">
    <source>
        <dbReference type="Proteomes" id="UP000005237"/>
    </source>
</evidence>
<reference evidence="7" key="2">
    <citation type="submission" date="2022-06" db="UniProtKB">
        <authorList>
            <consortium name="EnsemblMetazoa"/>
        </authorList>
    </citation>
    <scope>IDENTIFICATION</scope>
    <source>
        <strain evidence="7">DF5081</strain>
    </source>
</reference>
<keyword evidence="3" id="KW-0347">Helicase</keyword>